<reference evidence="1 2" key="1">
    <citation type="submission" date="2023-02" db="EMBL/GenBank/DDBJ databases">
        <title>Dictyobacter halimunensis sp. nov., a new member of the class Ktedonobacteria from forest soil in a geothermal area.</title>
        <authorList>
            <person name="Rachmania M.K."/>
            <person name="Ningsih F."/>
            <person name="Sakai Y."/>
            <person name="Yabe S."/>
            <person name="Yokota A."/>
            <person name="Sjamsuridzal W."/>
        </authorList>
    </citation>
    <scope>NUCLEOTIDE SEQUENCE [LARGE SCALE GENOMIC DNA]</scope>
    <source>
        <strain evidence="1 2">S3.2.2.5</strain>
    </source>
</reference>
<keyword evidence="2" id="KW-1185">Reference proteome</keyword>
<evidence type="ECO:0000313" key="2">
    <source>
        <dbReference type="Proteomes" id="UP001344906"/>
    </source>
</evidence>
<proteinExistence type="predicted"/>
<sequence>MSELINKIPMNGTSPAKILIAISSWDWRLAKAIANNTMKNRRSIAIKTEYKMNSILKVESNGLARMGMNDDDTIVSSLNTLFMMGPGRESS</sequence>
<dbReference type="EMBL" id="BSRI01000001">
    <property type="protein sequence ID" value="GLV55360.1"/>
    <property type="molecule type" value="Genomic_DNA"/>
</dbReference>
<accession>A0ABQ6FM85</accession>
<gene>
    <name evidence="1" type="ORF">KDH_22070</name>
</gene>
<evidence type="ECO:0000313" key="1">
    <source>
        <dbReference type="EMBL" id="GLV55360.1"/>
    </source>
</evidence>
<name>A0ABQ6FM85_9CHLR</name>
<dbReference type="Proteomes" id="UP001344906">
    <property type="component" value="Unassembled WGS sequence"/>
</dbReference>
<comment type="caution">
    <text evidence="1">The sequence shown here is derived from an EMBL/GenBank/DDBJ whole genome shotgun (WGS) entry which is preliminary data.</text>
</comment>
<protein>
    <submittedName>
        <fullName evidence="1">Uncharacterized protein</fullName>
    </submittedName>
</protein>
<organism evidence="1 2">
    <name type="scientific">Dictyobacter halimunensis</name>
    <dbReference type="NCBI Taxonomy" id="3026934"/>
    <lineage>
        <taxon>Bacteria</taxon>
        <taxon>Bacillati</taxon>
        <taxon>Chloroflexota</taxon>
        <taxon>Ktedonobacteria</taxon>
        <taxon>Ktedonobacterales</taxon>
        <taxon>Dictyobacteraceae</taxon>
        <taxon>Dictyobacter</taxon>
    </lineage>
</organism>